<dbReference type="AlphaFoldDB" id="M6VC09"/>
<dbReference type="RefSeq" id="WP_004478232.1">
    <property type="nucleotide sequence ID" value="NZ_AHOQ02000011.1"/>
</dbReference>
<dbReference type="Proteomes" id="UP000012160">
    <property type="component" value="Unassembled WGS sequence"/>
</dbReference>
<keyword evidence="2" id="KW-0732">Signal</keyword>
<evidence type="ECO:0000256" key="2">
    <source>
        <dbReference type="SAM" id="SignalP"/>
    </source>
</evidence>
<evidence type="ECO:0000256" key="1">
    <source>
        <dbReference type="SAM" id="Phobius"/>
    </source>
</evidence>
<proteinExistence type="predicted"/>
<keyword evidence="1" id="KW-0812">Transmembrane</keyword>
<reference evidence="3 4" key="1">
    <citation type="submission" date="2013-01" db="EMBL/GenBank/DDBJ databases">
        <authorList>
            <person name="Harkins D.M."/>
            <person name="Durkin A.S."/>
            <person name="Brinkac L.M."/>
            <person name="Haft D.H."/>
            <person name="Selengut J.D."/>
            <person name="Sanka R."/>
            <person name="DePew J."/>
            <person name="Purushe J."/>
            <person name="Matthias M.A."/>
            <person name="Vinetz J.M."/>
            <person name="Sutton G.G."/>
            <person name="Nierman W.C."/>
            <person name="Fouts D.E."/>
        </authorList>
    </citation>
    <scope>NUCLEOTIDE SEQUENCE [LARGE SCALE GENOMIC DNA]</scope>
    <source>
        <strain evidence="3 4">ZUN179</strain>
    </source>
</reference>
<feature type="transmembrane region" description="Helical" evidence="1">
    <location>
        <begin position="109"/>
        <end position="126"/>
    </location>
</feature>
<keyword evidence="1" id="KW-0472">Membrane</keyword>
<sequence length="128" mass="14762">MRTFFFIFFSLILSLNCSTASNLKVNQGPEPSRELGCSKFKGNNWFRCLEKLQSTWQKIESAGATVTVISETREGEYIRTKKRICWTENFCREFEEVVYSPTFFQKLKVTLSTILISVCIGFLIGISF</sequence>
<protein>
    <recommendedName>
        <fullName evidence="5">Lipoprotein</fullName>
    </recommendedName>
</protein>
<feature type="signal peptide" evidence="2">
    <location>
        <begin position="1"/>
        <end position="20"/>
    </location>
</feature>
<evidence type="ECO:0000313" key="3">
    <source>
        <dbReference type="EMBL" id="EMO47033.1"/>
    </source>
</evidence>
<feature type="chain" id="PRO_5004078529" description="Lipoprotein" evidence="2">
    <location>
        <begin position="21"/>
        <end position="128"/>
    </location>
</feature>
<name>M6VC09_9LEPT</name>
<organism evidence="3 4">
    <name type="scientific">Leptospira santarosai str. ZUN179</name>
    <dbReference type="NCBI Taxonomy" id="1049985"/>
    <lineage>
        <taxon>Bacteria</taxon>
        <taxon>Pseudomonadati</taxon>
        <taxon>Spirochaetota</taxon>
        <taxon>Spirochaetia</taxon>
        <taxon>Leptospirales</taxon>
        <taxon>Leptospiraceae</taxon>
        <taxon>Leptospira</taxon>
    </lineage>
</organism>
<evidence type="ECO:0000313" key="4">
    <source>
        <dbReference type="Proteomes" id="UP000012160"/>
    </source>
</evidence>
<comment type="caution">
    <text evidence="3">The sequence shown here is derived from an EMBL/GenBank/DDBJ whole genome shotgun (WGS) entry which is preliminary data.</text>
</comment>
<evidence type="ECO:0008006" key="5">
    <source>
        <dbReference type="Google" id="ProtNLM"/>
    </source>
</evidence>
<accession>M6VC09</accession>
<gene>
    <name evidence="3" type="ORF">LEP1GSC187_1063</name>
</gene>
<dbReference type="EMBL" id="AHOQ02000011">
    <property type="protein sequence ID" value="EMO47033.1"/>
    <property type="molecule type" value="Genomic_DNA"/>
</dbReference>
<keyword evidence="1" id="KW-1133">Transmembrane helix</keyword>